<dbReference type="AlphaFoldDB" id="A0A3L8DSZ2"/>
<dbReference type="InterPro" id="IPR033316">
    <property type="entry name" value="RBBP8-like"/>
</dbReference>
<keyword evidence="3" id="KW-0539">Nucleus</keyword>
<evidence type="ECO:0000256" key="3">
    <source>
        <dbReference type="ARBA" id="ARBA00023242"/>
    </source>
</evidence>
<evidence type="ECO:0000256" key="4">
    <source>
        <dbReference type="SAM" id="MobiDB-lite"/>
    </source>
</evidence>
<gene>
    <name evidence="6" type="ORF">DMN91_003752</name>
</gene>
<feature type="domain" description="DNA endonuclease activator Ctp1 C-terminal" evidence="5">
    <location>
        <begin position="476"/>
        <end position="513"/>
    </location>
</feature>
<accession>A0A3L8DSZ2</accession>
<dbReference type="GO" id="GO:0003684">
    <property type="term" value="F:damaged DNA binding"/>
    <property type="evidence" value="ECO:0007669"/>
    <property type="project" value="TreeGrafter"/>
</dbReference>
<feature type="compositionally biased region" description="Basic and acidic residues" evidence="4">
    <location>
        <begin position="153"/>
        <end position="164"/>
    </location>
</feature>
<dbReference type="PANTHER" id="PTHR15107">
    <property type="entry name" value="RETINOBLASTOMA BINDING PROTEIN 8"/>
    <property type="match status" value="1"/>
</dbReference>
<dbReference type="OrthoDB" id="5801062at2759"/>
<reference evidence="6 7" key="1">
    <citation type="journal article" date="2018" name="Genome Res.">
        <title>The genomic architecture and molecular evolution of ant odorant receptors.</title>
        <authorList>
            <person name="McKenzie S.K."/>
            <person name="Kronauer D.J.C."/>
        </authorList>
    </citation>
    <scope>NUCLEOTIDE SEQUENCE [LARGE SCALE GENOMIC DNA]</scope>
    <source>
        <strain evidence="6">Clonal line C1</strain>
    </source>
</reference>
<dbReference type="PANTHER" id="PTHR15107:SF0">
    <property type="entry name" value="DNA ENDONUCLEASE ACTIVATOR CTP1 C-TERMINAL DOMAIN-CONTAINING PROTEIN"/>
    <property type="match status" value="1"/>
</dbReference>
<dbReference type="GO" id="GO:0005634">
    <property type="term" value="C:nucleus"/>
    <property type="evidence" value="ECO:0007669"/>
    <property type="project" value="UniProtKB-SubCell"/>
</dbReference>
<dbReference type="InterPro" id="IPR013882">
    <property type="entry name" value="Ctp1_C"/>
</dbReference>
<name>A0A3L8DSZ2_OOCBI</name>
<evidence type="ECO:0000256" key="1">
    <source>
        <dbReference type="ARBA" id="ARBA00004123"/>
    </source>
</evidence>
<dbReference type="Proteomes" id="UP000279307">
    <property type="component" value="Chromosome 4"/>
</dbReference>
<organism evidence="6 7">
    <name type="scientific">Ooceraea biroi</name>
    <name type="common">Clonal raider ant</name>
    <name type="synonym">Cerapachys biroi</name>
    <dbReference type="NCBI Taxonomy" id="2015173"/>
    <lineage>
        <taxon>Eukaryota</taxon>
        <taxon>Metazoa</taxon>
        <taxon>Ecdysozoa</taxon>
        <taxon>Arthropoda</taxon>
        <taxon>Hexapoda</taxon>
        <taxon>Insecta</taxon>
        <taxon>Pterygota</taxon>
        <taxon>Neoptera</taxon>
        <taxon>Endopterygota</taxon>
        <taxon>Hymenoptera</taxon>
        <taxon>Apocrita</taxon>
        <taxon>Aculeata</taxon>
        <taxon>Formicoidea</taxon>
        <taxon>Formicidae</taxon>
        <taxon>Dorylinae</taxon>
        <taxon>Ooceraea</taxon>
    </lineage>
</organism>
<evidence type="ECO:0000313" key="6">
    <source>
        <dbReference type="EMBL" id="RLU23547.1"/>
    </source>
</evidence>
<comment type="subcellular location">
    <subcellularLocation>
        <location evidence="1">Nucleus</location>
    </subcellularLocation>
</comment>
<dbReference type="GO" id="GO:0010792">
    <property type="term" value="P:DNA double-strand break processing involved in repair via single-strand annealing"/>
    <property type="evidence" value="ECO:0007669"/>
    <property type="project" value="TreeGrafter"/>
</dbReference>
<dbReference type="EMBL" id="QOIP01000004">
    <property type="protein sequence ID" value="RLU23547.1"/>
    <property type="molecule type" value="Genomic_DNA"/>
</dbReference>
<feature type="region of interest" description="Disordered" evidence="4">
    <location>
        <begin position="142"/>
        <end position="164"/>
    </location>
</feature>
<evidence type="ECO:0000259" key="5">
    <source>
        <dbReference type="Pfam" id="PF08573"/>
    </source>
</evidence>
<feature type="region of interest" description="Disordered" evidence="4">
    <location>
        <begin position="218"/>
        <end position="240"/>
    </location>
</feature>
<evidence type="ECO:0000256" key="2">
    <source>
        <dbReference type="ARBA" id="ARBA00022763"/>
    </source>
</evidence>
<comment type="caution">
    <text evidence="6">The sequence shown here is derived from an EMBL/GenBank/DDBJ whole genome shotgun (WGS) entry which is preliminary data.</text>
</comment>
<sequence>MMPSLPPFIYSMPNEKNAKAAIENYVQILQQAFEHYRNLWDDYLKLQKKYEQSNMHSPPSQVKADESCVKTKESTPQRDVNGCPFVRESDSVSLLDLKTVNTSYPVNSDTWASLSSAKYQLGDKDNNVPKSPVFSRSRLRINSTSAKNSPQLSKEERNKAMSDTKTRCNMEALFSKCDKKLDISTAHHVETTFLPDGKRLTQSRLVFPVKHERKVSSSNVKSVDTSLRAKQDPAKENLSTAKVSVTPESDLLNIDDTWEDVIEISPTQRNVKSKIKHRLALKRRTPVKQMKKKSPDKSRCHDAALIIIKDEDFELPFEDIPAETKNDGSVTTMTNALKTKVDVSNSSPVKMFNRTDVQITKSTEAQKKKPPDLINKASNTMLNLNDPVYEDETFYLPAEQAANKSNASDFRLLNDTENQPPAKKILLDKFNVPPKRKDVPQQLNMRCKADRAKLDGWDCWECKQMFLICQYYENLTLSKEELQKRKNQCSRHRQKYEEPMTPEGFWDVGFPDTPSSTYR</sequence>
<evidence type="ECO:0000313" key="7">
    <source>
        <dbReference type="Proteomes" id="UP000279307"/>
    </source>
</evidence>
<feature type="compositionally biased region" description="Polar residues" evidence="4">
    <location>
        <begin position="142"/>
        <end position="152"/>
    </location>
</feature>
<proteinExistence type="predicted"/>
<dbReference type="Pfam" id="PF08573">
    <property type="entry name" value="SAE2"/>
    <property type="match status" value="1"/>
</dbReference>
<keyword evidence="2" id="KW-0227">DNA damage</keyword>
<protein>
    <recommendedName>
        <fullName evidence="5">DNA endonuclease activator Ctp1 C-terminal domain-containing protein</fullName>
    </recommendedName>
</protein>